<evidence type="ECO:0000256" key="3">
    <source>
        <dbReference type="ARBA" id="ARBA00010514"/>
    </source>
</evidence>
<evidence type="ECO:0000256" key="2">
    <source>
        <dbReference type="ARBA" id="ARBA00004673"/>
    </source>
</evidence>
<keyword evidence="6 11" id="KW-0809">Transit peptide</keyword>
<dbReference type="Pfam" id="PF02935">
    <property type="entry name" value="COX7C"/>
    <property type="match status" value="1"/>
</dbReference>
<evidence type="ECO:0000256" key="9">
    <source>
        <dbReference type="ARBA" id="ARBA00023136"/>
    </source>
</evidence>
<protein>
    <recommendedName>
        <fullName evidence="10 11">Cytochrome c oxidase subunit 8, mitochondrial</fullName>
    </recommendedName>
    <alternativeName>
        <fullName evidence="11">Cytochrome c oxidase polypeptide VIII</fullName>
    </alternativeName>
</protein>
<gene>
    <name evidence="12" type="ORF">CTRG_01518</name>
</gene>
<name>C5M6N7_CANTT</name>
<keyword evidence="13" id="KW-1185">Reference proteome</keyword>
<dbReference type="PANTHER" id="PTHR13313">
    <property type="entry name" value="CYTOCHROME C OXIDASE SUBUNIT VIIC"/>
    <property type="match status" value="1"/>
</dbReference>
<dbReference type="UniPathway" id="UPA00705"/>
<keyword evidence="4 11" id="KW-0812">Transmembrane</keyword>
<evidence type="ECO:0000256" key="5">
    <source>
        <dbReference type="ARBA" id="ARBA00022792"/>
    </source>
</evidence>
<dbReference type="FunFam" id="4.10.49.10:FF:000001">
    <property type="entry name" value="Cytochrome c oxidase subunit 7C"/>
    <property type="match status" value="1"/>
</dbReference>
<keyword evidence="9 11" id="KW-0472">Membrane</keyword>
<comment type="subcellular location">
    <subcellularLocation>
        <location evidence="1 11">Mitochondrion inner membrane</location>
        <topology evidence="1 11">Single-pass membrane protein</topology>
    </subcellularLocation>
</comment>
<evidence type="ECO:0000256" key="11">
    <source>
        <dbReference type="RuleBase" id="RU368123"/>
    </source>
</evidence>
<evidence type="ECO:0000313" key="12">
    <source>
        <dbReference type="EMBL" id="EER34657.1"/>
    </source>
</evidence>
<dbReference type="VEuPathDB" id="FungiDB:CTRG_01518"/>
<evidence type="ECO:0000256" key="4">
    <source>
        <dbReference type="ARBA" id="ARBA00022692"/>
    </source>
</evidence>
<dbReference type="GO" id="GO:0005743">
    <property type="term" value="C:mitochondrial inner membrane"/>
    <property type="evidence" value="ECO:0007669"/>
    <property type="project" value="UniProtKB-SubCell"/>
</dbReference>
<proteinExistence type="inferred from homology"/>
<dbReference type="OrthoDB" id="9974841at2759"/>
<dbReference type="EMBL" id="GG692396">
    <property type="protein sequence ID" value="EER34657.1"/>
    <property type="molecule type" value="Genomic_DNA"/>
</dbReference>
<dbReference type="KEGG" id="ctp:CTRG_01518"/>
<comment type="pathway">
    <text evidence="2 11">Energy metabolism; oxidative phosphorylation.</text>
</comment>
<dbReference type="InterPro" id="IPR004202">
    <property type="entry name" value="COX7C/Cox8"/>
</dbReference>
<sequence>MFAQSALRSTRTIPSRIITRRNFQVSSKKLDMNTLVYGHAKEGVYTNLPFKVQNRKFIPFAVYYWGVMGFFFAFPFLTSWWQLKKSGAFNQTE</sequence>
<feature type="transmembrane region" description="Helical" evidence="11">
    <location>
        <begin position="61"/>
        <end position="83"/>
    </location>
</feature>
<dbReference type="InterPro" id="IPR036636">
    <property type="entry name" value="COX7C/Cox8_sf"/>
</dbReference>
<evidence type="ECO:0000256" key="1">
    <source>
        <dbReference type="ARBA" id="ARBA00004434"/>
    </source>
</evidence>
<evidence type="ECO:0000256" key="10">
    <source>
        <dbReference type="ARBA" id="ARBA00071004"/>
    </source>
</evidence>
<dbReference type="GO" id="GO:0045277">
    <property type="term" value="C:respiratory chain complex IV"/>
    <property type="evidence" value="ECO:0007669"/>
    <property type="project" value="UniProtKB-UniRule"/>
</dbReference>
<evidence type="ECO:0000256" key="6">
    <source>
        <dbReference type="ARBA" id="ARBA00022946"/>
    </source>
</evidence>
<dbReference type="HOGENOM" id="CLU_169812_0_1_1"/>
<dbReference type="PANTHER" id="PTHR13313:SF0">
    <property type="entry name" value="CYTOCHROME C OXIDASE SUBUNIT 7C, MITOCHONDRIAL"/>
    <property type="match status" value="1"/>
</dbReference>
<dbReference type="SUPFAM" id="SSF81427">
    <property type="entry name" value="Mitochondrial cytochrome c oxidase subunit VIIc (aka VIIIa)"/>
    <property type="match status" value="1"/>
</dbReference>
<evidence type="ECO:0000313" key="13">
    <source>
        <dbReference type="Proteomes" id="UP000002037"/>
    </source>
</evidence>
<dbReference type="GO" id="GO:0006123">
    <property type="term" value="P:mitochondrial electron transport, cytochrome c to oxygen"/>
    <property type="evidence" value="ECO:0007669"/>
    <property type="project" value="UniProtKB-UniRule"/>
</dbReference>
<dbReference type="AlphaFoldDB" id="C5M6N7"/>
<comment type="similarity">
    <text evidence="3 11">Belongs to the cytochrome c oxidase VIIc family.</text>
</comment>
<keyword evidence="5 11" id="KW-0999">Mitochondrion inner membrane</keyword>
<keyword evidence="8 11" id="KW-0496">Mitochondrion</keyword>
<comment type="subunit">
    <text evidence="11">Component of the cytochrome c oxidase (complex IV, CIV), a multisubunit enzyme composed of a catalytic core of 3 subunits and several supernumerary subunits. The complex exists as a monomer or a dimer and forms supercomplexes (SCs) in the inner mitochondrial membrane with ubiquinol-cytochrome c oxidoreductase (cytochrome b-c1 complex, complex III, CIII).</text>
</comment>
<dbReference type="eggNOG" id="KOG4527">
    <property type="taxonomic scope" value="Eukaryota"/>
</dbReference>
<evidence type="ECO:0000256" key="8">
    <source>
        <dbReference type="ARBA" id="ARBA00023128"/>
    </source>
</evidence>
<organism evidence="12 13">
    <name type="scientific">Candida tropicalis (strain ATCC MYA-3404 / T1)</name>
    <name type="common">Yeast</name>
    <dbReference type="NCBI Taxonomy" id="294747"/>
    <lineage>
        <taxon>Eukaryota</taxon>
        <taxon>Fungi</taxon>
        <taxon>Dikarya</taxon>
        <taxon>Ascomycota</taxon>
        <taxon>Saccharomycotina</taxon>
        <taxon>Pichiomycetes</taxon>
        <taxon>Debaryomycetaceae</taxon>
        <taxon>Candida/Lodderomyces clade</taxon>
        <taxon>Candida</taxon>
    </lineage>
</organism>
<evidence type="ECO:0000256" key="7">
    <source>
        <dbReference type="ARBA" id="ARBA00022989"/>
    </source>
</evidence>
<dbReference type="Gene3D" id="4.10.49.10">
    <property type="entry name" value="Cytochrome c oxidase subunit VIIc"/>
    <property type="match status" value="1"/>
</dbReference>
<accession>C5M6N7</accession>
<dbReference type="Proteomes" id="UP000002037">
    <property type="component" value="Unassembled WGS sequence"/>
</dbReference>
<dbReference type="RefSeq" id="XP_002547212.1">
    <property type="nucleotide sequence ID" value="XM_002547166.1"/>
</dbReference>
<keyword evidence="7 11" id="KW-1133">Transmembrane helix</keyword>
<dbReference type="GeneID" id="8300732"/>
<comment type="function">
    <text evidence="11">Component of the cytochrome c oxidase, the last enzyme in the mitochondrial electron transport chain which drives oxidative phosphorylation. The respiratory chain contains 3 multisubunit complexes succinate dehydrogenase (complex II, CII), ubiquinol-cytochrome c oxidoreductase (cytochrome b-c1 complex, complex III, CIII) and cytochrome c oxidase (complex IV, CIV), that cooperate to transfer electrons derived from NADH and succinate to molecular oxygen, creating an electrochemical gradient over the inner membrane that drives transmembrane transport and the ATP synthase. Cytochrome c oxidase is the component of the respiratory chain that catalyzes the reduction of oxygen to water. Electrons originating from reduced cytochrome c in the intermembrane space (IMS) are transferred via the dinuclear copper A center (CU(A)) of subunit 2 and heme A of subunit 1 to the active site in subunit 1, a binuclear center (BNC) formed by heme A3 and copper B (CU(B)). The BNC reduces molecular oxygen to 2 water molecules using 4 electrons from cytochrome c in the IMS and 4 protons from the mitochondrial matrix.</text>
</comment>
<reference evidence="12 13" key="1">
    <citation type="journal article" date="2009" name="Nature">
        <title>Evolution of pathogenicity and sexual reproduction in eight Candida genomes.</title>
        <authorList>
            <person name="Butler G."/>
            <person name="Rasmussen M.D."/>
            <person name="Lin M.F."/>
            <person name="Santos M.A."/>
            <person name="Sakthikumar S."/>
            <person name="Munro C.A."/>
            <person name="Rheinbay E."/>
            <person name="Grabherr M."/>
            <person name="Forche A."/>
            <person name="Reedy J.L."/>
            <person name="Agrafioti I."/>
            <person name="Arnaud M.B."/>
            <person name="Bates S."/>
            <person name="Brown A.J."/>
            <person name="Brunke S."/>
            <person name="Costanzo M.C."/>
            <person name="Fitzpatrick D.A."/>
            <person name="de Groot P.W."/>
            <person name="Harris D."/>
            <person name="Hoyer L.L."/>
            <person name="Hube B."/>
            <person name="Klis F.M."/>
            <person name="Kodira C."/>
            <person name="Lennard N."/>
            <person name="Logue M.E."/>
            <person name="Martin R."/>
            <person name="Neiman A.M."/>
            <person name="Nikolaou E."/>
            <person name="Quail M.A."/>
            <person name="Quinn J."/>
            <person name="Santos M.C."/>
            <person name="Schmitzberger F.F."/>
            <person name="Sherlock G."/>
            <person name="Shah P."/>
            <person name="Silverstein K.A."/>
            <person name="Skrzypek M.S."/>
            <person name="Soll D."/>
            <person name="Staggs R."/>
            <person name="Stansfield I."/>
            <person name="Stumpf M.P."/>
            <person name="Sudbery P.E."/>
            <person name="Srikantha T."/>
            <person name="Zeng Q."/>
            <person name="Berman J."/>
            <person name="Berriman M."/>
            <person name="Heitman J."/>
            <person name="Gow N.A."/>
            <person name="Lorenz M.C."/>
            <person name="Birren B.W."/>
            <person name="Kellis M."/>
            <person name="Cuomo C.A."/>
        </authorList>
    </citation>
    <scope>NUCLEOTIDE SEQUENCE [LARGE SCALE GENOMIC DNA]</scope>
    <source>
        <strain evidence="13">ATCC MYA-3404 / T1</strain>
    </source>
</reference>
<dbReference type="STRING" id="294747.C5M6N7"/>